<comment type="cofactor">
    <cofactor evidence="3">
        <name>FAD</name>
        <dbReference type="ChEBI" id="CHEBI:57692"/>
    </cofactor>
</comment>
<keyword evidence="3 4" id="KW-0274">FAD</keyword>
<feature type="binding site" evidence="3">
    <location>
        <position position="266"/>
    </location>
    <ligand>
        <name>FAD</name>
        <dbReference type="ChEBI" id="CHEBI:57692"/>
    </ligand>
</feature>
<dbReference type="Proteomes" id="UP000286045">
    <property type="component" value="Unassembled WGS sequence"/>
</dbReference>
<dbReference type="STRING" id="363999.A0A439CYK5"/>
<comment type="similarity">
    <text evidence="1 4">Belongs to the GMC oxidoreductase family.</text>
</comment>
<dbReference type="GO" id="GO:0044550">
    <property type="term" value="P:secondary metabolite biosynthetic process"/>
    <property type="evidence" value="ECO:0007669"/>
    <property type="project" value="TreeGrafter"/>
</dbReference>
<keyword evidence="4" id="KW-0285">Flavoprotein</keyword>
<dbReference type="GO" id="GO:0016614">
    <property type="term" value="F:oxidoreductase activity, acting on CH-OH group of donors"/>
    <property type="evidence" value="ECO:0007669"/>
    <property type="project" value="InterPro"/>
</dbReference>
<dbReference type="EMBL" id="RYZI01000268">
    <property type="protein sequence ID" value="RWA07304.1"/>
    <property type="molecule type" value="Genomic_DNA"/>
</dbReference>
<dbReference type="Pfam" id="PF05199">
    <property type="entry name" value="GMC_oxred_C"/>
    <property type="match status" value="1"/>
</dbReference>
<gene>
    <name evidence="8" type="ORF">EKO27_g7807</name>
</gene>
<dbReference type="PANTHER" id="PTHR11552">
    <property type="entry name" value="GLUCOSE-METHANOL-CHOLINE GMC OXIDOREDUCTASE"/>
    <property type="match status" value="1"/>
</dbReference>
<feature type="active site" description="Proton acceptor" evidence="2">
    <location>
        <position position="606"/>
    </location>
</feature>
<organism evidence="8 9">
    <name type="scientific">Xylaria grammica</name>
    <dbReference type="NCBI Taxonomy" id="363999"/>
    <lineage>
        <taxon>Eukaryota</taxon>
        <taxon>Fungi</taxon>
        <taxon>Dikarya</taxon>
        <taxon>Ascomycota</taxon>
        <taxon>Pezizomycotina</taxon>
        <taxon>Sordariomycetes</taxon>
        <taxon>Xylariomycetidae</taxon>
        <taxon>Xylariales</taxon>
        <taxon>Xylariaceae</taxon>
        <taxon>Xylaria</taxon>
    </lineage>
</organism>
<dbReference type="SUPFAM" id="SSF54373">
    <property type="entry name" value="FAD-linked reductases, C-terminal domain"/>
    <property type="match status" value="1"/>
</dbReference>
<evidence type="ECO:0000256" key="1">
    <source>
        <dbReference type="ARBA" id="ARBA00010790"/>
    </source>
</evidence>
<dbReference type="InterPro" id="IPR012132">
    <property type="entry name" value="GMC_OxRdtase"/>
</dbReference>
<evidence type="ECO:0000256" key="6">
    <source>
        <dbReference type="SAM" id="SignalP"/>
    </source>
</evidence>
<feature type="region of interest" description="Disordered" evidence="5">
    <location>
        <begin position="166"/>
        <end position="186"/>
    </location>
</feature>
<dbReference type="PIRSF" id="PIRSF000137">
    <property type="entry name" value="Alcohol_oxidase"/>
    <property type="match status" value="1"/>
</dbReference>
<dbReference type="PANTHER" id="PTHR11552:SF115">
    <property type="entry name" value="DEHYDROGENASE XPTC-RELATED"/>
    <property type="match status" value="1"/>
</dbReference>
<dbReference type="GO" id="GO:0050660">
    <property type="term" value="F:flavin adenine dinucleotide binding"/>
    <property type="evidence" value="ECO:0007669"/>
    <property type="project" value="InterPro"/>
</dbReference>
<evidence type="ECO:0000256" key="5">
    <source>
        <dbReference type="SAM" id="MobiDB-lite"/>
    </source>
</evidence>
<feature type="signal peptide" evidence="6">
    <location>
        <begin position="1"/>
        <end position="20"/>
    </location>
</feature>
<dbReference type="InterPro" id="IPR000172">
    <property type="entry name" value="GMC_OxRdtase_N"/>
</dbReference>
<evidence type="ECO:0000313" key="8">
    <source>
        <dbReference type="EMBL" id="RWA07304.1"/>
    </source>
</evidence>
<evidence type="ECO:0000259" key="7">
    <source>
        <dbReference type="PROSITE" id="PS00623"/>
    </source>
</evidence>
<feature type="compositionally biased region" description="Polar residues" evidence="5">
    <location>
        <begin position="166"/>
        <end position="175"/>
    </location>
</feature>
<dbReference type="InterPro" id="IPR036188">
    <property type="entry name" value="FAD/NAD-bd_sf"/>
</dbReference>
<keyword evidence="9" id="KW-1185">Reference proteome</keyword>
<dbReference type="SUPFAM" id="SSF51905">
    <property type="entry name" value="FAD/NAD(P)-binding domain"/>
    <property type="match status" value="1"/>
</dbReference>
<feature type="chain" id="PRO_5019187960" description="Glucose-methanol-choline oxidoreductase N-terminal domain-containing protein" evidence="6">
    <location>
        <begin position="21"/>
        <end position="639"/>
    </location>
</feature>
<evidence type="ECO:0000256" key="3">
    <source>
        <dbReference type="PIRSR" id="PIRSR000137-2"/>
    </source>
</evidence>
<feature type="domain" description="Glucose-methanol-choline oxidoreductase N-terminal" evidence="7">
    <location>
        <begin position="114"/>
        <end position="137"/>
    </location>
</feature>
<dbReference type="PROSITE" id="PS00623">
    <property type="entry name" value="GMC_OXRED_1"/>
    <property type="match status" value="1"/>
</dbReference>
<evidence type="ECO:0000256" key="2">
    <source>
        <dbReference type="PIRSR" id="PIRSR000137-1"/>
    </source>
</evidence>
<dbReference type="InterPro" id="IPR007867">
    <property type="entry name" value="GMC_OxRtase_C"/>
</dbReference>
<dbReference type="Gene3D" id="3.50.50.60">
    <property type="entry name" value="FAD/NAD(P)-binding domain"/>
    <property type="match status" value="1"/>
</dbReference>
<protein>
    <recommendedName>
        <fullName evidence="7">Glucose-methanol-choline oxidoreductase N-terminal domain-containing protein</fullName>
    </recommendedName>
</protein>
<evidence type="ECO:0000256" key="4">
    <source>
        <dbReference type="RuleBase" id="RU003968"/>
    </source>
</evidence>
<comment type="caution">
    <text evidence="8">The sequence shown here is derived from an EMBL/GenBank/DDBJ whole genome shotgun (WGS) entry which is preliminary data.</text>
</comment>
<keyword evidence="6" id="KW-0732">Signal</keyword>
<name>A0A439CYK5_9PEZI</name>
<dbReference type="AlphaFoldDB" id="A0A439CYK5"/>
<dbReference type="Gene3D" id="3.30.560.10">
    <property type="entry name" value="Glucose Oxidase, domain 3"/>
    <property type="match status" value="1"/>
</dbReference>
<feature type="binding site" evidence="3">
    <location>
        <position position="116"/>
    </location>
    <ligand>
        <name>FAD</name>
        <dbReference type="ChEBI" id="CHEBI:57692"/>
    </ligand>
</feature>
<reference evidence="8 9" key="1">
    <citation type="submission" date="2018-12" db="EMBL/GenBank/DDBJ databases">
        <title>Draft genome sequence of Xylaria grammica IHI A82.</title>
        <authorList>
            <person name="Buettner E."/>
            <person name="Kellner H."/>
        </authorList>
    </citation>
    <scope>NUCLEOTIDE SEQUENCE [LARGE SCALE GENOMIC DNA]</scope>
    <source>
        <strain evidence="8 9">IHI A82</strain>
    </source>
</reference>
<evidence type="ECO:0000313" key="9">
    <source>
        <dbReference type="Proteomes" id="UP000286045"/>
    </source>
</evidence>
<accession>A0A439CYK5</accession>
<feature type="active site" description="Proton donor" evidence="2">
    <location>
        <position position="563"/>
    </location>
</feature>
<dbReference type="Pfam" id="PF00732">
    <property type="entry name" value="GMC_oxred_N"/>
    <property type="match status" value="1"/>
</dbReference>
<sequence>MKLPLARVLAAYALLWPASAVQVAPAGNGSLALRESYDYIVVGSGIGGSVVANRLSENASVSVLLVEAGELDDRAEDVTVPGNVGQENPSRYEWAVTTTPQQFLDNQTRTFSQGRVVGGSSVVNGLCWTRGAAADYDAWRNLGNPGWGWTDLLPYFLKSENYTTHGNPSLQTSPHMNPAQGKHGRQGPVQVGFPRYVYNQTLNFLDGIQELGIALNEDINSGYGTGVNLVPGSVKVENQSRADARAAYVDPVLSRPNLALLTGHTVTRILSGVAGNKTLRGSSQRPGGMPGKITVTGVELAANSTAPRYNISCKREIILAAGAILSPVLLQISGFGPAEHLRNLNVDVLVHLPGVGSNLQDHAMVQPVYKYTAPDVFSALDIVGATREAVKNETGPWTAAMVNAVAFPAFDEIPAQLLRLITNETTQNLPPTYDTTLQTGYEAQKTEIRALLSRRDVAAYELMATSWGQLAVSAMHTLSRGTVHARSPSIFDNEPPILDPRLCSHAFDCEILRMGLELNDRLIATDAMAALSPVPPPGLGPQDLQNRTALMEVIREMVHTEFHPSGTAAMMPRSAGGVVDTGLRVYGTRNLRVVDASIMPLIPGGHIQSAIYAIAEKAADIIKLENWGTSPPPFVPPRR</sequence>
<proteinExistence type="inferred from homology"/>